<keyword evidence="11" id="KW-1185">Reference proteome</keyword>
<dbReference type="Pfam" id="PF10521">
    <property type="entry name" value="Tti2"/>
    <property type="match status" value="1"/>
</dbReference>
<gene>
    <name evidence="10" type="ORF">P8C59_000587</name>
</gene>
<dbReference type="CDD" id="cd05398">
    <property type="entry name" value="NT_ClassII-CCAase"/>
    <property type="match status" value="1"/>
</dbReference>
<feature type="region of interest" description="Disordered" evidence="7">
    <location>
        <begin position="578"/>
        <end position="610"/>
    </location>
</feature>
<evidence type="ECO:0000256" key="6">
    <source>
        <dbReference type="RuleBase" id="RU003953"/>
    </source>
</evidence>
<evidence type="ECO:0000256" key="3">
    <source>
        <dbReference type="ARBA" id="ARBA00022741"/>
    </source>
</evidence>
<dbReference type="GO" id="GO:0052927">
    <property type="term" value="F:CC tRNA cytidylyltransferase activity"/>
    <property type="evidence" value="ECO:0007669"/>
    <property type="project" value="TreeGrafter"/>
</dbReference>
<dbReference type="EMBL" id="JAQQPM010000001">
    <property type="protein sequence ID" value="KAK2066802.1"/>
    <property type="molecule type" value="Genomic_DNA"/>
</dbReference>
<dbReference type="InterPro" id="IPR011989">
    <property type="entry name" value="ARM-like"/>
</dbReference>
<dbReference type="Pfam" id="PF12627">
    <property type="entry name" value="PolyA_pol_RNAbd"/>
    <property type="match status" value="1"/>
</dbReference>
<organism evidence="10 11">
    <name type="scientific">Phyllachora maydis</name>
    <dbReference type="NCBI Taxonomy" id="1825666"/>
    <lineage>
        <taxon>Eukaryota</taxon>
        <taxon>Fungi</taxon>
        <taxon>Dikarya</taxon>
        <taxon>Ascomycota</taxon>
        <taxon>Pezizomycotina</taxon>
        <taxon>Sordariomycetes</taxon>
        <taxon>Sordariomycetidae</taxon>
        <taxon>Phyllachorales</taxon>
        <taxon>Phyllachoraceae</taxon>
        <taxon>Phyllachora</taxon>
    </lineage>
</organism>
<sequence length="1048" mass="115061">MSTATPPRMQLTEREQQLRGLLLDVAAHINKEGPREPVVLRWAGGWVRDKLLGLESHDIDTAINSMTGEAFALRLRALCTAPAGVAARHGMGPADLGHLHKIERNPDKSKHLETTTVRLFGLDVDFVNLRRETYTADSRNPAVEFGSPQEDAARRDATVNALFYNLHTEAVEDFAGGLDDLQKRVIRTPMAPLQTFMDDPLRVLRLVRFASRLGFELDPAAARVMGDRAVLDALRIKISRERVGVELEKMLKGNHPLVSLQLIDKLGLYHTIFTDPARDPFPQPDLATWHMAYECLHFLAENRTPGSLHEQLVRTDEARYHAWILATVAPFEALPAEQGAKSGRPPVPLAAQAAREGFKAPTKLCDMMAAAHRHRPRVLALKELVDSKKPERQERDRFGMAIREWDGRGGHWRLQVLYALLVDLVGRGASEARETVLAEWQHFLDHLVELDVMDAPSLKRLLDGKQLAGALGARPGKWMTPALDMVTAWQLRNPGVADPAGALEESPAEAIAALSQDVPARFTLAELVIETQVAPDEDPAPLLLQVLACLCSRRGEDGADGAARDALARFIGRAMAPTAGSGRGSGKDVSGDGDRGRDADADADEGEDEAKVYARVSERSKALAGPGIEALRVLADGGPDGGESGAADGREDVVTVDKGTGLPDEVLVILAAFTDPEEDWADTESSTASRGLLREQLGDRRRWDRFVVDTVLQAYLRPLFSQSKPATVTASGRKAAFSEHEDDRIGLSDETSKTKKPWKHRDWGAISVVSWAVHEADELFISKNWPLFVPVLLTLVDEPTTRIRARGLHLLGVFLHKCPAQMLRDTGLANVFEDAVFPTLLYLPTLTPPEESVQLLPPAYEALVRLAQKFPENPHDCDGRQRLLRKVMREGILAGYTHAGDHPRIVRVLVQQLSTVVLAMGPDTISHLKDIFPMLCAIITDPFALGDTETLLSAIRALQATITQAWARMSGWQNEMLKSSVVCWLHVEEDTISEATHVTQKELVRRELINTATIVAAVLKARGGSLTDLTAPLVSKHPSLAGLFNHAS</sequence>
<keyword evidence="2 6" id="KW-0808">Transferase</keyword>
<reference evidence="10" key="1">
    <citation type="journal article" date="2023" name="Mol. Plant Microbe Interact.">
        <title>Elucidating the Obligate Nature and Biological Capacity of an Invasive Fungal Corn Pathogen.</title>
        <authorList>
            <person name="MacCready J.S."/>
            <person name="Roggenkamp E.M."/>
            <person name="Gdanetz K."/>
            <person name="Chilvers M.I."/>
        </authorList>
    </citation>
    <scope>NUCLEOTIDE SEQUENCE</scope>
    <source>
        <strain evidence="10">PM02</strain>
    </source>
</reference>
<dbReference type="Proteomes" id="UP001217918">
    <property type="component" value="Unassembled WGS sequence"/>
</dbReference>
<dbReference type="GO" id="GO:0052929">
    <property type="term" value="F:ATP:3'-cytidine-cytidine-tRNA adenylyltransferase activity"/>
    <property type="evidence" value="ECO:0007669"/>
    <property type="project" value="TreeGrafter"/>
</dbReference>
<evidence type="ECO:0000256" key="7">
    <source>
        <dbReference type="SAM" id="MobiDB-lite"/>
    </source>
</evidence>
<dbReference type="InterPro" id="IPR032828">
    <property type="entry name" value="PolyA_RNA-bd"/>
</dbReference>
<dbReference type="Gene3D" id="1.25.10.10">
    <property type="entry name" value="Leucine-rich Repeat Variant"/>
    <property type="match status" value="1"/>
</dbReference>
<evidence type="ECO:0000259" key="9">
    <source>
        <dbReference type="Pfam" id="PF12627"/>
    </source>
</evidence>
<name>A0AAD9HXZ6_9PEZI</name>
<comment type="caution">
    <text evidence="10">The sequence shown here is derived from an EMBL/GenBank/DDBJ whole genome shotgun (WGS) entry which is preliminary data.</text>
</comment>
<dbReference type="InterPro" id="IPR043519">
    <property type="entry name" value="NT_sf"/>
</dbReference>
<evidence type="ECO:0008006" key="12">
    <source>
        <dbReference type="Google" id="ProtNLM"/>
    </source>
</evidence>
<evidence type="ECO:0000256" key="2">
    <source>
        <dbReference type="ARBA" id="ARBA00022679"/>
    </source>
</evidence>
<dbReference type="FunFam" id="3.30.460.10:FF:000019">
    <property type="entry name" value="tRNA nucleotidyltransferase cca2"/>
    <property type="match status" value="1"/>
</dbReference>
<dbReference type="GO" id="GO:0110078">
    <property type="term" value="C:TTT Hsp90 cochaperone complex"/>
    <property type="evidence" value="ECO:0007669"/>
    <property type="project" value="InterPro"/>
</dbReference>
<dbReference type="Gene3D" id="1.10.3090.10">
    <property type="entry name" value="cca-adding enzyme, domain 2"/>
    <property type="match status" value="1"/>
</dbReference>
<keyword evidence="3" id="KW-0547">Nucleotide-binding</keyword>
<dbReference type="SUPFAM" id="SSF81301">
    <property type="entry name" value="Nucleotidyltransferase"/>
    <property type="match status" value="1"/>
</dbReference>
<keyword evidence="4 6" id="KW-0694">RNA-binding</keyword>
<evidence type="ECO:0000256" key="1">
    <source>
        <dbReference type="ARBA" id="ARBA00007265"/>
    </source>
</evidence>
<dbReference type="Gene3D" id="3.30.460.10">
    <property type="entry name" value="Beta Polymerase, domain 2"/>
    <property type="match status" value="1"/>
</dbReference>
<dbReference type="SUPFAM" id="SSF81891">
    <property type="entry name" value="Poly A polymerase C-terminal region-like"/>
    <property type="match status" value="1"/>
</dbReference>
<protein>
    <recommendedName>
        <fullName evidence="12">tRNA nucleotidyltransferase</fullName>
    </recommendedName>
</protein>
<dbReference type="PANTHER" id="PTHR13734:SF5">
    <property type="entry name" value="CCA TRNA NUCLEOTIDYLTRANSFERASE, MITOCHONDRIAL"/>
    <property type="match status" value="1"/>
</dbReference>
<evidence type="ECO:0000313" key="11">
    <source>
        <dbReference type="Proteomes" id="UP001217918"/>
    </source>
</evidence>
<dbReference type="GO" id="GO:0003723">
    <property type="term" value="F:RNA binding"/>
    <property type="evidence" value="ECO:0007669"/>
    <property type="project" value="UniProtKB-KW"/>
</dbReference>
<dbReference type="InterPro" id="IPR018870">
    <property type="entry name" value="Tti2"/>
</dbReference>
<dbReference type="SUPFAM" id="SSF48371">
    <property type="entry name" value="ARM repeat"/>
    <property type="match status" value="1"/>
</dbReference>
<feature type="compositionally biased region" description="Basic and acidic residues" evidence="7">
    <location>
        <begin position="585"/>
        <end position="600"/>
    </location>
</feature>
<evidence type="ECO:0000256" key="5">
    <source>
        <dbReference type="ARBA" id="ARBA00034736"/>
    </source>
</evidence>
<dbReference type="GO" id="GO:0001680">
    <property type="term" value="P:tRNA 3'-terminal CCA addition"/>
    <property type="evidence" value="ECO:0007669"/>
    <property type="project" value="UniProtKB-ARBA"/>
</dbReference>
<evidence type="ECO:0000313" key="10">
    <source>
        <dbReference type="EMBL" id="KAK2066802.1"/>
    </source>
</evidence>
<feature type="domain" description="tRNA nucleotidyltransferase/poly(A) polymerase RNA and SrmB- binding" evidence="9">
    <location>
        <begin position="237"/>
        <end position="273"/>
    </location>
</feature>
<dbReference type="GO" id="GO:0005739">
    <property type="term" value="C:mitochondrion"/>
    <property type="evidence" value="ECO:0007669"/>
    <property type="project" value="UniProtKB-ARBA"/>
</dbReference>
<proteinExistence type="inferred from homology"/>
<comment type="similarity">
    <text evidence="5">Belongs to the TTI2 family.</text>
</comment>
<dbReference type="GO" id="GO:0000166">
    <property type="term" value="F:nucleotide binding"/>
    <property type="evidence" value="ECO:0007669"/>
    <property type="project" value="UniProtKB-KW"/>
</dbReference>
<dbReference type="Pfam" id="PF01743">
    <property type="entry name" value="PolyA_pol"/>
    <property type="match status" value="1"/>
</dbReference>
<dbReference type="AlphaFoldDB" id="A0AAD9HXZ6"/>
<dbReference type="InterPro" id="IPR016024">
    <property type="entry name" value="ARM-type_fold"/>
</dbReference>
<dbReference type="PANTHER" id="PTHR13734">
    <property type="entry name" value="TRNA-NUCLEOTIDYLTRANSFERASE"/>
    <property type="match status" value="1"/>
</dbReference>
<evidence type="ECO:0000256" key="4">
    <source>
        <dbReference type="ARBA" id="ARBA00022884"/>
    </source>
</evidence>
<comment type="similarity">
    <text evidence="1 6">Belongs to the tRNA nucleotidyltransferase/poly(A) polymerase family.</text>
</comment>
<accession>A0AAD9HXZ6</accession>
<feature type="domain" description="Poly A polymerase head" evidence="8">
    <location>
        <begin position="41"/>
        <end position="187"/>
    </location>
</feature>
<evidence type="ECO:0000259" key="8">
    <source>
        <dbReference type="Pfam" id="PF01743"/>
    </source>
</evidence>
<dbReference type="InterPro" id="IPR002646">
    <property type="entry name" value="PolA_pol_head_dom"/>
</dbReference>